<dbReference type="AlphaFoldDB" id="A0AAW1MDA2"/>
<name>A0AAW1MDA2_POPJA</name>
<evidence type="ECO:0000256" key="1">
    <source>
        <dbReference type="SAM" id="MobiDB-lite"/>
    </source>
</evidence>
<gene>
    <name evidence="2" type="ORF">QE152_g8050</name>
</gene>
<protein>
    <submittedName>
        <fullName evidence="2">Uncharacterized protein</fullName>
    </submittedName>
</protein>
<sequence length="222" mass="23632">MEAATTRSSAIVALLKRVWREISTFSYELDTGRCLSHCESVVCLIFILQSDSLVYFAAPAPQQSNQSPSSNIGRSRRVIREAETDQEAAASGGNGPDPADLSDVEAEDSERDKRYLPFSGEAHVSAGGGSGNFLFDIIRLIAGSGATEESDEKDAAGAGGVAEIDVAKTADGYTEGIPGPITRLFVIANRGLANLVQDLILRLAQTSERIVNFKARLITALI</sequence>
<reference evidence="2 3" key="1">
    <citation type="journal article" date="2024" name="BMC Genomics">
        <title>De novo assembly and annotation of Popillia japonica's genome with initial clues to its potential as an invasive pest.</title>
        <authorList>
            <person name="Cucini C."/>
            <person name="Boschi S."/>
            <person name="Funari R."/>
            <person name="Cardaioli E."/>
            <person name="Iannotti N."/>
            <person name="Marturano G."/>
            <person name="Paoli F."/>
            <person name="Bruttini M."/>
            <person name="Carapelli A."/>
            <person name="Frati F."/>
            <person name="Nardi F."/>
        </authorList>
    </citation>
    <scope>NUCLEOTIDE SEQUENCE [LARGE SCALE GENOMIC DNA]</scope>
    <source>
        <strain evidence="2">DMR45628</strain>
    </source>
</reference>
<organism evidence="2 3">
    <name type="scientific">Popillia japonica</name>
    <name type="common">Japanese beetle</name>
    <dbReference type="NCBI Taxonomy" id="7064"/>
    <lineage>
        <taxon>Eukaryota</taxon>
        <taxon>Metazoa</taxon>
        <taxon>Ecdysozoa</taxon>
        <taxon>Arthropoda</taxon>
        <taxon>Hexapoda</taxon>
        <taxon>Insecta</taxon>
        <taxon>Pterygota</taxon>
        <taxon>Neoptera</taxon>
        <taxon>Endopterygota</taxon>
        <taxon>Coleoptera</taxon>
        <taxon>Polyphaga</taxon>
        <taxon>Scarabaeiformia</taxon>
        <taxon>Scarabaeidae</taxon>
        <taxon>Rutelinae</taxon>
        <taxon>Popillia</taxon>
    </lineage>
</organism>
<proteinExistence type="predicted"/>
<comment type="caution">
    <text evidence="2">The sequence shown here is derived from an EMBL/GenBank/DDBJ whole genome shotgun (WGS) entry which is preliminary data.</text>
</comment>
<feature type="region of interest" description="Disordered" evidence="1">
    <location>
        <begin position="82"/>
        <end position="107"/>
    </location>
</feature>
<keyword evidence="3" id="KW-1185">Reference proteome</keyword>
<evidence type="ECO:0000313" key="2">
    <source>
        <dbReference type="EMBL" id="KAK9744100.1"/>
    </source>
</evidence>
<dbReference type="Proteomes" id="UP001458880">
    <property type="component" value="Unassembled WGS sequence"/>
</dbReference>
<evidence type="ECO:0000313" key="3">
    <source>
        <dbReference type="Proteomes" id="UP001458880"/>
    </source>
</evidence>
<accession>A0AAW1MDA2</accession>
<dbReference type="EMBL" id="JASPKY010000062">
    <property type="protein sequence ID" value="KAK9744100.1"/>
    <property type="molecule type" value="Genomic_DNA"/>
</dbReference>